<organism evidence="8 9">
    <name type="scientific">Methylomarinovum caldicuralii</name>
    <dbReference type="NCBI Taxonomy" id="438856"/>
    <lineage>
        <taxon>Bacteria</taxon>
        <taxon>Pseudomonadati</taxon>
        <taxon>Pseudomonadota</taxon>
        <taxon>Gammaproteobacteria</taxon>
        <taxon>Methylococcales</taxon>
        <taxon>Methylothermaceae</taxon>
        <taxon>Methylomarinovum</taxon>
    </lineage>
</organism>
<protein>
    <submittedName>
        <fullName evidence="8">Heme exporter protein A</fullName>
    </submittedName>
</protein>
<dbReference type="NCBIfam" id="NF010061">
    <property type="entry name" value="PRK13538.1"/>
    <property type="match status" value="1"/>
</dbReference>
<evidence type="ECO:0000256" key="3">
    <source>
        <dbReference type="ARBA" id="ARBA00022748"/>
    </source>
</evidence>
<reference evidence="9" key="1">
    <citation type="journal article" date="2024" name="Int. J. Syst. Evol. Microbiol.">
        <title>Methylomarinovum tepidoasis sp. nov., a moderately thermophilic methanotroph of the family Methylothermaceae isolated from a deep-sea hydrothermal field.</title>
        <authorList>
            <person name="Hirayama H."/>
            <person name="Takaki Y."/>
            <person name="Abe M."/>
            <person name="Miyazaki M."/>
            <person name="Uematsu K."/>
            <person name="Matsui Y."/>
            <person name="Takai K."/>
        </authorList>
    </citation>
    <scope>NUCLEOTIDE SEQUENCE [LARGE SCALE GENOMIC DNA]</scope>
    <source>
        <strain evidence="9">IT-9</strain>
    </source>
</reference>
<feature type="domain" description="ABC transporter" evidence="7">
    <location>
        <begin position="13"/>
        <end position="213"/>
    </location>
</feature>
<dbReference type="GO" id="GO:0016887">
    <property type="term" value="F:ATP hydrolysis activity"/>
    <property type="evidence" value="ECO:0007669"/>
    <property type="project" value="InterPro"/>
</dbReference>
<keyword evidence="5" id="KW-1278">Translocase</keyword>
<dbReference type="PANTHER" id="PTHR43499">
    <property type="entry name" value="ABC TRANSPORTER I FAMILY MEMBER 1"/>
    <property type="match status" value="1"/>
</dbReference>
<dbReference type="PROSITE" id="PS50893">
    <property type="entry name" value="ABC_TRANSPORTER_2"/>
    <property type="match status" value="1"/>
</dbReference>
<dbReference type="GO" id="GO:0022857">
    <property type="term" value="F:transmembrane transporter activity"/>
    <property type="evidence" value="ECO:0007669"/>
    <property type="project" value="InterPro"/>
</dbReference>
<keyword evidence="1" id="KW-0813">Transport</keyword>
<accession>A0AAU9BU60</accession>
<dbReference type="RefSeq" id="WP_317704603.1">
    <property type="nucleotide sequence ID" value="NZ_AP024714.1"/>
</dbReference>
<sequence>MPKPLHPPSESCLSVHGLECIRGDRLLFSGLDFELNAGELLHVLGTNGSGKTSLLRILCGLLPAENGEIRWCGRPVAEQRSAYLQDLAYLGHHPGIKGELTPLENLHLLRRLYRIRPDADPAALLAEAGLGRHLDVPARTLSAGQRQRIGLTRLRLQQARLWILDEPFTSLDVAGVAWVEALLEAHLQAGGLAVLTSHQSLQRVANVRTLTLGT</sequence>
<dbReference type="SMART" id="SM00382">
    <property type="entry name" value="AAA"/>
    <property type="match status" value="1"/>
</dbReference>
<evidence type="ECO:0000313" key="8">
    <source>
        <dbReference type="EMBL" id="BCX82196.1"/>
    </source>
</evidence>
<keyword evidence="4" id="KW-0067">ATP-binding</keyword>
<evidence type="ECO:0000256" key="1">
    <source>
        <dbReference type="ARBA" id="ARBA00022448"/>
    </source>
</evidence>
<dbReference type="InterPro" id="IPR027417">
    <property type="entry name" value="P-loop_NTPase"/>
</dbReference>
<dbReference type="Gene3D" id="3.40.50.300">
    <property type="entry name" value="P-loop containing nucleotide triphosphate hydrolases"/>
    <property type="match status" value="1"/>
</dbReference>
<gene>
    <name evidence="8" type="ORF">MIT9_P1781</name>
</gene>
<evidence type="ECO:0000256" key="4">
    <source>
        <dbReference type="ARBA" id="ARBA00022840"/>
    </source>
</evidence>
<dbReference type="KEGG" id="mcau:MIT9_P1781"/>
<keyword evidence="6" id="KW-0472">Membrane</keyword>
<evidence type="ECO:0000256" key="2">
    <source>
        <dbReference type="ARBA" id="ARBA00022741"/>
    </source>
</evidence>
<evidence type="ECO:0000259" key="7">
    <source>
        <dbReference type="PROSITE" id="PS50893"/>
    </source>
</evidence>
<name>A0AAU9BU60_9GAMM</name>
<dbReference type="InterPro" id="IPR003593">
    <property type="entry name" value="AAA+_ATPase"/>
</dbReference>
<keyword evidence="9" id="KW-1185">Reference proteome</keyword>
<dbReference type="NCBIfam" id="TIGR01189">
    <property type="entry name" value="ccmA"/>
    <property type="match status" value="1"/>
</dbReference>
<dbReference type="InterPro" id="IPR003439">
    <property type="entry name" value="ABC_transporter-like_ATP-bd"/>
</dbReference>
<dbReference type="EMBL" id="AP024714">
    <property type="protein sequence ID" value="BCX82196.1"/>
    <property type="molecule type" value="Genomic_DNA"/>
</dbReference>
<dbReference type="GO" id="GO:0005524">
    <property type="term" value="F:ATP binding"/>
    <property type="evidence" value="ECO:0007669"/>
    <property type="project" value="UniProtKB-KW"/>
</dbReference>
<dbReference type="Pfam" id="PF00005">
    <property type="entry name" value="ABC_tran"/>
    <property type="match status" value="1"/>
</dbReference>
<proteinExistence type="predicted"/>
<evidence type="ECO:0000256" key="5">
    <source>
        <dbReference type="ARBA" id="ARBA00022967"/>
    </source>
</evidence>
<dbReference type="AlphaFoldDB" id="A0AAU9BU60"/>
<keyword evidence="2" id="KW-0547">Nucleotide-binding</keyword>
<evidence type="ECO:0000256" key="6">
    <source>
        <dbReference type="ARBA" id="ARBA00023136"/>
    </source>
</evidence>
<keyword evidence="3" id="KW-0201">Cytochrome c-type biogenesis</keyword>
<dbReference type="PANTHER" id="PTHR43499:SF1">
    <property type="entry name" value="ABC TRANSPORTER I FAMILY MEMBER 1"/>
    <property type="match status" value="1"/>
</dbReference>
<dbReference type="Proteomes" id="UP001321825">
    <property type="component" value="Chromosome"/>
</dbReference>
<dbReference type="InterPro" id="IPR005895">
    <property type="entry name" value="ABC_transptr_haem_export_CcmA"/>
</dbReference>
<dbReference type="SUPFAM" id="SSF52540">
    <property type="entry name" value="P-loop containing nucleoside triphosphate hydrolases"/>
    <property type="match status" value="1"/>
</dbReference>
<evidence type="ECO:0000313" key="9">
    <source>
        <dbReference type="Proteomes" id="UP001321825"/>
    </source>
</evidence>
<dbReference type="GO" id="GO:0017004">
    <property type="term" value="P:cytochrome complex assembly"/>
    <property type="evidence" value="ECO:0007669"/>
    <property type="project" value="UniProtKB-KW"/>
</dbReference>